<dbReference type="EMBL" id="JBHTMP010000008">
    <property type="protein sequence ID" value="MFD1320940.1"/>
    <property type="molecule type" value="Genomic_DNA"/>
</dbReference>
<sequence>MTGQLRLKGSCGVSSPFAVRRADPDVARLRPLSQLLSIVLVSVVGVLLVHVLLETWAQVLTGPTSEDPRVNLETAAQWPKTLKSGLYLLLAALTVVKVAVDRLWRRFQTGADLALLVLGLVMVLAGVVNDSSLTLMGEALFVYFRGVVIFYALRAADLDETMVRRLLLVVGAVIGLNVLLAVIQMVVGRSAYSVLGWVDLTWAEQSRAQGLLSHPNHLGHVLGLALLGFIAWVTVNRVRFAWWVVASLVALALSASQSRESLLGVLIAGVLVAILVPQGARRVMGICLVLVVCTVTQIVARPDNRAEWERRISNVVAGIYHPAGSERSPQSTSAATSSKPAPSTVEPKPTASKASAGTVEPKPTASKASAGTVEPKPTASKASAPATPKPTAKPSPTSVGRPSPAPPREIRVLYLQQVVDILPRQPLLGFGIGQFGGVVAQKNNPDWHKNPKLGPGGFNRYGFQAVQIDSFWLHLVMEVGVLGLAAYLAWLVLIVRPLISPLMRARRRKAVHRPPVTAAMAWGIAAMVFSVVAAFLSPAFEDPLLPALLWAIVGIAWWAQRRAKELESLVYTADTAQLPTLRGPSDDGDADTQVLSTEEILATARRMRRPSPSD</sequence>
<dbReference type="PANTHER" id="PTHR37422:SF13">
    <property type="entry name" value="LIPOPOLYSACCHARIDE BIOSYNTHESIS PROTEIN PA4999-RELATED"/>
    <property type="match status" value="1"/>
</dbReference>
<keyword evidence="2" id="KW-0472">Membrane</keyword>
<feature type="compositionally biased region" description="Low complexity" evidence="1">
    <location>
        <begin position="328"/>
        <end position="344"/>
    </location>
</feature>
<organism evidence="3 4">
    <name type="scientific">Micromonospora sonneratiae</name>
    <dbReference type="NCBI Taxonomy" id="1184706"/>
    <lineage>
        <taxon>Bacteria</taxon>
        <taxon>Bacillati</taxon>
        <taxon>Actinomycetota</taxon>
        <taxon>Actinomycetes</taxon>
        <taxon>Micromonosporales</taxon>
        <taxon>Micromonosporaceae</taxon>
        <taxon>Micromonospora</taxon>
    </lineage>
</organism>
<evidence type="ECO:0000313" key="3">
    <source>
        <dbReference type="EMBL" id="MFD1320940.1"/>
    </source>
</evidence>
<dbReference type="RefSeq" id="WP_377568460.1">
    <property type="nucleotide sequence ID" value="NZ_JBHTMP010000008.1"/>
</dbReference>
<accession>A0ABW3YAP1</accession>
<comment type="caution">
    <text evidence="3">The sequence shown here is derived from an EMBL/GenBank/DDBJ whole genome shotgun (WGS) entry which is preliminary data.</text>
</comment>
<evidence type="ECO:0000313" key="4">
    <source>
        <dbReference type="Proteomes" id="UP001597260"/>
    </source>
</evidence>
<feature type="transmembrane region" description="Helical" evidence="2">
    <location>
        <begin position="516"/>
        <end position="537"/>
    </location>
</feature>
<dbReference type="InterPro" id="IPR051533">
    <property type="entry name" value="WaaL-like"/>
</dbReference>
<feature type="transmembrane region" description="Helical" evidence="2">
    <location>
        <begin position="471"/>
        <end position="495"/>
    </location>
</feature>
<dbReference type="PANTHER" id="PTHR37422">
    <property type="entry name" value="TEICHURONIC ACID BIOSYNTHESIS PROTEIN TUAE"/>
    <property type="match status" value="1"/>
</dbReference>
<feature type="transmembrane region" description="Helical" evidence="2">
    <location>
        <begin position="35"/>
        <end position="53"/>
    </location>
</feature>
<feature type="transmembrane region" description="Helical" evidence="2">
    <location>
        <begin position="217"/>
        <end position="235"/>
    </location>
</feature>
<protein>
    <recommendedName>
        <fullName evidence="5">O-Antigen ligase</fullName>
    </recommendedName>
</protein>
<feature type="region of interest" description="Disordered" evidence="1">
    <location>
        <begin position="323"/>
        <end position="405"/>
    </location>
</feature>
<reference evidence="4" key="1">
    <citation type="journal article" date="2019" name="Int. J. Syst. Evol. Microbiol.">
        <title>The Global Catalogue of Microorganisms (GCM) 10K type strain sequencing project: providing services to taxonomists for standard genome sequencing and annotation.</title>
        <authorList>
            <consortium name="The Broad Institute Genomics Platform"/>
            <consortium name="The Broad Institute Genome Sequencing Center for Infectious Disease"/>
            <person name="Wu L."/>
            <person name="Ma J."/>
        </authorList>
    </citation>
    <scope>NUCLEOTIDE SEQUENCE [LARGE SCALE GENOMIC DNA]</scope>
    <source>
        <strain evidence="4">JCM 31037</strain>
    </source>
</reference>
<evidence type="ECO:0000256" key="1">
    <source>
        <dbReference type="SAM" id="MobiDB-lite"/>
    </source>
</evidence>
<keyword evidence="4" id="KW-1185">Reference proteome</keyword>
<proteinExistence type="predicted"/>
<feature type="compositionally biased region" description="Low complexity" evidence="1">
    <location>
        <begin position="375"/>
        <end position="386"/>
    </location>
</feature>
<keyword evidence="2" id="KW-1133">Transmembrane helix</keyword>
<dbReference type="Proteomes" id="UP001597260">
    <property type="component" value="Unassembled WGS sequence"/>
</dbReference>
<evidence type="ECO:0008006" key="5">
    <source>
        <dbReference type="Google" id="ProtNLM"/>
    </source>
</evidence>
<name>A0ABW3YAP1_9ACTN</name>
<feature type="transmembrane region" description="Helical" evidence="2">
    <location>
        <begin position="261"/>
        <end position="276"/>
    </location>
</feature>
<feature type="transmembrane region" description="Helical" evidence="2">
    <location>
        <begin position="86"/>
        <end position="104"/>
    </location>
</feature>
<feature type="transmembrane region" description="Helical" evidence="2">
    <location>
        <begin position="543"/>
        <end position="559"/>
    </location>
</feature>
<keyword evidence="2" id="KW-0812">Transmembrane</keyword>
<evidence type="ECO:0000256" key="2">
    <source>
        <dbReference type="SAM" id="Phobius"/>
    </source>
</evidence>
<feature type="transmembrane region" description="Helical" evidence="2">
    <location>
        <begin position="111"/>
        <end position="128"/>
    </location>
</feature>
<feature type="transmembrane region" description="Helical" evidence="2">
    <location>
        <begin position="134"/>
        <end position="153"/>
    </location>
</feature>
<gene>
    <name evidence="3" type="ORF">ACFQ4H_07560</name>
</gene>
<feature type="transmembrane region" description="Helical" evidence="2">
    <location>
        <begin position="165"/>
        <end position="187"/>
    </location>
</feature>